<accession>A0ABP8TQA5</accession>
<dbReference type="InterPro" id="IPR025597">
    <property type="entry name" value="DUF4345"/>
</dbReference>
<evidence type="ECO:0000313" key="3">
    <source>
        <dbReference type="Proteomes" id="UP001500212"/>
    </source>
</evidence>
<gene>
    <name evidence="2" type="ORF">GCM10023195_51380</name>
</gene>
<keyword evidence="1" id="KW-1133">Transmembrane helix</keyword>
<keyword evidence="3" id="KW-1185">Reference proteome</keyword>
<reference evidence="3" key="1">
    <citation type="journal article" date="2019" name="Int. J. Syst. Evol. Microbiol.">
        <title>The Global Catalogue of Microorganisms (GCM) 10K type strain sequencing project: providing services to taxonomists for standard genome sequencing and annotation.</title>
        <authorList>
            <consortium name="The Broad Institute Genomics Platform"/>
            <consortium name="The Broad Institute Genome Sequencing Center for Infectious Disease"/>
            <person name="Wu L."/>
            <person name="Ma J."/>
        </authorList>
    </citation>
    <scope>NUCLEOTIDE SEQUENCE [LARGE SCALE GENOMIC DNA]</scope>
    <source>
        <strain evidence="3">JCM 17938</strain>
    </source>
</reference>
<comment type="caution">
    <text evidence="2">The sequence shown here is derived from an EMBL/GenBank/DDBJ whole genome shotgun (WGS) entry which is preliminary data.</text>
</comment>
<protein>
    <recommendedName>
        <fullName evidence="4">DUF4345 domain-containing protein</fullName>
    </recommendedName>
</protein>
<dbReference type="RefSeq" id="WP_345359458.1">
    <property type="nucleotide sequence ID" value="NZ_BAABHJ010000019.1"/>
</dbReference>
<name>A0ABP8TQA5_9ACTN</name>
<feature type="transmembrane region" description="Helical" evidence="1">
    <location>
        <begin position="38"/>
        <end position="61"/>
    </location>
</feature>
<evidence type="ECO:0000256" key="1">
    <source>
        <dbReference type="SAM" id="Phobius"/>
    </source>
</evidence>
<keyword evidence="1" id="KW-0812">Transmembrane</keyword>
<feature type="transmembrane region" description="Helical" evidence="1">
    <location>
        <begin position="137"/>
        <end position="156"/>
    </location>
</feature>
<proteinExistence type="predicted"/>
<dbReference type="Proteomes" id="UP001500212">
    <property type="component" value="Unassembled WGS sequence"/>
</dbReference>
<feature type="transmembrane region" description="Helical" evidence="1">
    <location>
        <begin position="82"/>
        <end position="101"/>
    </location>
</feature>
<sequence>MACPGPSHNVAQQLSGSAAAAWNVTLGLWFVSDYEEHVLTTVTIVIVGIFFLGMGALALIAPAELARPFRITIDSPESRSEIRAVYGGFGVAIAIVLGLAAFDVVGIRSGAVITVAAALTGMAAGRLISRLIDSATAFYPIWLYFCVETVAAGLLFNAT</sequence>
<feature type="transmembrane region" description="Helical" evidence="1">
    <location>
        <begin position="107"/>
        <end position="125"/>
    </location>
</feature>
<evidence type="ECO:0008006" key="4">
    <source>
        <dbReference type="Google" id="ProtNLM"/>
    </source>
</evidence>
<evidence type="ECO:0000313" key="2">
    <source>
        <dbReference type="EMBL" id="GAA4612044.1"/>
    </source>
</evidence>
<dbReference type="Pfam" id="PF14248">
    <property type="entry name" value="DUF4345"/>
    <property type="match status" value="1"/>
</dbReference>
<keyword evidence="1" id="KW-0472">Membrane</keyword>
<dbReference type="EMBL" id="BAABHJ010000019">
    <property type="protein sequence ID" value="GAA4612044.1"/>
    <property type="molecule type" value="Genomic_DNA"/>
</dbReference>
<organism evidence="2 3">
    <name type="scientific">Actinoallomurus liliacearum</name>
    <dbReference type="NCBI Taxonomy" id="1080073"/>
    <lineage>
        <taxon>Bacteria</taxon>
        <taxon>Bacillati</taxon>
        <taxon>Actinomycetota</taxon>
        <taxon>Actinomycetes</taxon>
        <taxon>Streptosporangiales</taxon>
        <taxon>Thermomonosporaceae</taxon>
        <taxon>Actinoallomurus</taxon>
    </lineage>
</organism>